<dbReference type="Gene3D" id="2.40.350.10">
    <property type="entry name" value="SO1590-like"/>
    <property type="match status" value="1"/>
</dbReference>
<dbReference type="EMBL" id="RBZV01000008">
    <property type="protein sequence ID" value="RKP45940.1"/>
    <property type="molecule type" value="Genomic_DNA"/>
</dbReference>
<evidence type="ECO:0000313" key="1">
    <source>
        <dbReference type="EMBL" id="RKP45940.1"/>
    </source>
</evidence>
<reference evidence="1 2" key="1">
    <citation type="submission" date="2018-10" db="EMBL/GenBank/DDBJ databases">
        <title>Paraburkholderia sp. 7MK8-2, isolated from soil.</title>
        <authorList>
            <person name="Gao Z.-H."/>
            <person name="Qiu L.-H."/>
        </authorList>
    </citation>
    <scope>NUCLEOTIDE SEQUENCE [LARGE SCALE GENOMIC DNA]</scope>
    <source>
        <strain evidence="1 2">7MK8-2</strain>
    </source>
</reference>
<dbReference type="OrthoDB" id="69764at2"/>
<gene>
    <name evidence="1" type="ORF">D7S89_18340</name>
</gene>
<accession>A0A494X6A8</accession>
<dbReference type="Proteomes" id="UP000280434">
    <property type="component" value="Unassembled WGS sequence"/>
</dbReference>
<proteinExistence type="predicted"/>
<dbReference type="Pfam" id="PF11528">
    <property type="entry name" value="DUF3224"/>
    <property type="match status" value="1"/>
</dbReference>
<evidence type="ECO:0000313" key="2">
    <source>
        <dbReference type="Proteomes" id="UP000280434"/>
    </source>
</evidence>
<dbReference type="SUPFAM" id="SSF159238">
    <property type="entry name" value="SO1590-like"/>
    <property type="match status" value="1"/>
</dbReference>
<keyword evidence="2" id="KW-1185">Reference proteome</keyword>
<comment type="caution">
    <text evidence="1">The sequence shown here is derived from an EMBL/GenBank/DDBJ whole genome shotgun (WGS) entry which is preliminary data.</text>
</comment>
<sequence>MTQLQAAGLFDVKIDVQPISDVAQQTGIGRMSLDKKFHGDLDAVSRGEMLAFRSSEEGSAGYVAMEVITGKLHGRRGSFALQHSSWMTRGVPEQSIRVVPGSGTEELKGLAGGLTITIADGKHFYQFDYTLPAHD</sequence>
<dbReference type="AlphaFoldDB" id="A0A494X6A8"/>
<organism evidence="1 2">
    <name type="scientific">Trinickia fusca</name>
    <dbReference type="NCBI Taxonomy" id="2419777"/>
    <lineage>
        <taxon>Bacteria</taxon>
        <taxon>Pseudomonadati</taxon>
        <taxon>Pseudomonadota</taxon>
        <taxon>Betaproteobacteria</taxon>
        <taxon>Burkholderiales</taxon>
        <taxon>Burkholderiaceae</taxon>
        <taxon>Trinickia</taxon>
    </lineage>
</organism>
<dbReference type="RefSeq" id="WP_121279601.1">
    <property type="nucleotide sequence ID" value="NZ_RBZV01000008.1"/>
</dbReference>
<protein>
    <submittedName>
        <fullName evidence="1">DUF3224 domain-containing protein</fullName>
    </submittedName>
</protein>
<dbReference type="InterPro" id="IPR021607">
    <property type="entry name" value="DUF3224"/>
</dbReference>
<dbReference type="InterPro" id="IPR023159">
    <property type="entry name" value="SO1590-like_sf"/>
</dbReference>
<name>A0A494X6A8_9BURK</name>